<dbReference type="PANTHER" id="PTHR22999:SF23">
    <property type="entry name" value="SORTING NEXIN-16"/>
    <property type="match status" value="1"/>
</dbReference>
<evidence type="ECO:0000313" key="6">
    <source>
        <dbReference type="Proteomes" id="UP001497482"/>
    </source>
</evidence>
<dbReference type="Proteomes" id="UP001497482">
    <property type="component" value="Chromosome 14"/>
</dbReference>
<dbReference type="GO" id="GO:0005769">
    <property type="term" value="C:early endosome"/>
    <property type="evidence" value="ECO:0007669"/>
    <property type="project" value="TreeGrafter"/>
</dbReference>
<dbReference type="InterPro" id="IPR036871">
    <property type="entry name" value="PX_dom_sf"/>
</dbReference>
<gene>
    <name evidence="5" type="ORF">KC01_LOCUS10854</name>
</gene>
<reference evidence="5 6" key="1">
    <citation type="submission" date="2024-04" db="EMBL/GenBank/DDBJ databases">
        <authorList>
            <person name="Waldvogel A.-M."/>
            <person name="Schoenle A."/>
        </authorList>
    </citation>
    <scope>NUCLEOTIDE SEQUENCE [LARGE SCALE GENOMIC DNA]</scope>
</reference>
<dbReference type="PROSITE" id="PS50195">
    <property type="entry name" value="PX"/>
    <property type="match status" value="1"/>
</dbReference>
<name>A0AAV2JTE9_KNICA</name>
<protein>
    <recommendedName>
        <fullName evidence="4">PX domain-containing protein</fullName>
    </recommendedName>
</protein>
<feature type="domain" description="PX" evidence="4">
    <location>
        <begin position="51"/>
        <end position="163"/>
    </location>
</feature>
<evidence type="ECO:0000259" key="4">
    <source>
        <dbReference type="PROSITE" id="PS50195"/>
    </source>
</evidence>
<dbReference type="InterPro" id="IPR001683">
    <property type="entry name" value="PX_dom"/>
</dbReference>
<organism evidence="5 6">
    <name type="scientific">Knipowitschia caucasica</name>
    <name type="common">Caucasian dwarf goby</name>
    <name type="synonym">Pomatoschistus caucasicus</name>
    <dbReference type="NCBI Taxonomy" id="637954"/>
    <lineage>
        <taxon>Eukaryota</taxon>
        <taxon>Metazoa</taxon>
        <taxon>Chordata</taxon>
        <taxon>Craniata</taxon>
        <taxon>Vertebrata</taxon>
        <taxon>Euteleostomi</taxon>
        <taxon>Actinopterygii</taxon>
        <taxon>Neopterygii</taxon>
        <taxon>Teleostei</taxon>
        <taxon>Neoteleostei</taxon>
        <taxon>Acanthomorphata</taxon>
        <taxon>Gobiaria</taxon>
        <taxon>Gobiiformes</taxon>
        <taxon>Gobioidei</taxon>
        <taxon>Gobiidae</taxon>
        <taxon>Gobiinae</taxon>
        <taxon>Knipowitschia</taxon>
    </lineage>
</organism>
<dbReference type="GO" id="GO:0008333">
    <property type="term" value="P:endosome to lysosome transport"/>
    <property type="evidence" value="ECO:0007669"/>
    <property type="project" value="TreeGrafter"/>
</dbReference>
<dbReference type="Gene3D" id="3.30.1520.10">
    <property type="entry name" value="Phox-like domain"/>
    <property type="match status" value="1"/>
</dbReference>
<proteinExistence type="predicted"/>
<keyword evidence="2" id="KW-0963">Cytoplasm</keyword>
<dbReference type="Pfam" id="PF00787">
    <property type="entry name" value="PX"/>
    <property type="match status" value="1"/>
</dbReference>
<dbReference type="GO" id="GO:0035091">
    <property type="term" value="F:phosphatidylinositol binding"/>
    <property type="evidence" value="ECO:0007669"/>
    <property type="project" value="InterPro"/>
</dbReference>
<dbReference type="AlphaFoldDB" id="A0AAV2JTE9"/>
<accession>A0AAV2JTE9</accession>
<dbReference type="InterPro" id="IPR051837">
    <property type="entry name" value="SortingNexin/PXDomain-PKLike"/>
</dbReference>
<dbReference type="GO" id="GO:0045022">
    <property type="term" value="P:early endosome to late endosome transport"/>
    <property type="evidence" value="ECO:0007669"/>
    <property type="project" value="TreeGrafter"/>
</dbReference>
<comment type="subcellular location">
    <subcellularLocation>
        <location evidence="1">Cytoplasm</location>
    </subcellularLocation>
</comment>
<keyword evidence="3" id="KW-0175">Coiled coil</keyword>
<dbReference type="SMART" id="SM00312">
    <property type="entry name" value="PX"/>
    <property type="match status" value="1"/>
</dbReference>
<sequence length="219" mass="25821">MVSTCVPLPFPDSWIKERWTASKILPVDKDRPFAGVSEAVVPCSAEEDSEVQVWTTTVHGYKILKKRTKFTVYKILVNNIRESWIIFRSYSDFCKLNKKLKDLFPSVSLPFPPKHRLKNNFEGDFLKLRQTQLQLFLAELTSHTDLYHCDVVKYFLHQVNSPDLFESLDESRAFCDSLEEMNHCLQRALSDKQRKLEVLRETLEKRDHHLQQLMKKVKY</sequence>
<dbReference type="GO" id="GO:0006622">
    <property type="term" value="P:protein targeting to lysosome"/>
    <property type="evidence" value="ECO:0007669"/>
    <property type="project" value="TreeGrafter"/>
</dbReference>
<feature type="coiled-coil region" evidence="3">
    <location>
        <begin position="175"/>
        <end position="202"/>
    </location>
</feature>
<evidence type="ECO:0000256" key="3">
    <source>
        <dbReference type="SAM" id="Coils"/>
    </source>
</evidence>
<dbReference type="EMBL" id="OZ035836">
    <property type="protein sequence ID" value="CAL1579910.1"/>
    <property type="molecule type" value="Genomic_DNA"/>
</dbReference>
<evidence type="ECO:0000313" key="5">
    <source>
        <dbReference type="EMBL" id="CAL1579910.1"/>
    </source>
</evidence>
<evidence type="ECO:0000256" key="1">
    <source>
        <dbReference type="ARBA" id="ARBA00004496"/>
    </source>
</evidence>
<evidence type="ECO:0000256" key="2">
    <source>
        <dbReference type="ARBA" id="ARBA00022490"/>
    </source>
</evidence>
<keyword evidence="6" id="KW-1185">Reference proteome</keyword>
<dbReference type="PANTHER" id="PTHR22999">
    <property type="entry name" value="PX SERINE/THREONINE KINASE PXK"/>
    <property type="match status" value="1"/>
</dbReference>
<dbReference type="GO" id="GO:0005770">
    <property type="term" value="C:late endosome"/>
    <property type="evidence" value="ECO:0007669"/>
    <property type="project" value="TreeGrafter"/>
</dbReference>
<dbReference type="SUPFAM" id="SSF64268">
    <property type="entry name" value="PX domain"/>
    <property type="match status" value="1"/>
</dbReference>